<evidence type="ECO:0000313" key="2">
    <source>
        <dbReference type="EMBL" id="CAG6452395.1"/>
    </source>
</evidence>
<proteinExistence type="predicted"/>
<evidence type="ECO:0000256" key="1">
    <source>
        <dbReference type="SAM" id="MobiDB-lite"/>
    </source>
</evidence>
<sequence>MSQVSLPSGVQLFHRNATRILSSQSHPLSSSSSSSCQFYSHHNFTTRQFQFRFSTRHGSSAPRGPQETLPIPTHFPTSKDLLFHVYNDDDDGFINPSGSSLG</sequence>
<dbReference type="AlphaFoldDB" id="A0A8D8AAV2"/>
<feature type="region of interest" description="Disordered" evidence="1">
    <location>
        <begin position="55"/>
        <end position="75"/>
    </location>
</feature>
<protein>
    <submittedName>
        <fullName evidence="2">(northern house mosquito) hypothetical protein</fullName>
    </submittedName>
</protein>
<name>A0A8D8AAV2_CULPI</name>
<accession>A0A8D8AAV2</accession>
<reference evidence="2" key="1">
    <citation type="submission" date="2021-05" db="EMBL/GenBank/DDBJ databases">
        <authorList>
            <person name="Alioto T."/>
            <person name="Alioto T."/>
            <person name="Gomez Garrido J."/>
        </authorList>
    </citation>
    <scope>NUCLEOTIDE SEQUENCE</scope>
</reference>
<dbReference type="EMBL" id="HBUE01020644">
    <property type="protein sequence ID" value="CAG6452395.1"/>
    <property type="molecule type" value="Transcribed_RNA"/>
</dbReference>
<organism evidence="2">
    <name type="scientific">Culex pipiens</name>
    <name type="common">House mosquito</name>
    <dbReference type="NCBI Taxonomy" id="7175"/>
    <lineage>
        <taxon>Eukaryota</taxon>
        <taxon>Metazoa</taxon>
        <taxon>Ecdysozoa</taxon>
        <taxon>Arthropoda</taxon>
        <taxon>Hexapoda</taxon>
        <taxon>Insecta</taxon>
        <taxon>Pterygota</taxon>
        <taxon>Neoptera</taxon>
        <taxon>Endopterygota</taxon>
        <taxon>Diptera</taxon>
        <taxon>Nematocera</taxon>
        <taxon>Culicoidea</taxon>
        <taxon>Culicidae</taxon>
        <taxon>Culicinae</taxon>
        <taxon>Culicini</taxon>
        <taxon>Culex</taxon>
        <taxon>Culex</taxon>
    </lineage>
</organism>